<keyword evidence="4" id="KW-0479">Metal-binding</keyword>
<evidence type="ECO:0000256" key="3">
    <source>
        <dbReference type="ARBA" id="ARBA00022617"/>
    </source>
</evidence>
<evidence type="ECO:0000256" key="1">
    <source>
        <dbReference type="ARBA" id="ARBA00001970"/>
    </source>
</evidence>
<keyword evidence="13" id="KW-1185">Reference proteome</keyword>
<dbReference type="EMBL" id="ML769429">
    <property type="protein sequence ID" value="KAE9402992.1"/>
    <property type="molecule type" value="Genomic_DNA"/>
</dbReference>
<evidence type="ECO:0000256" key="4">
    <source>
        <dbReference type="ARBA" id="ARBA00022723"/>
    </source>
</evidence>
<gene>
    <name evidence="12" type="ORF">BT96DRAFT_815628</name>
</gene>
<organism evidence="12 13">
    <name type="scientific">Gymnopus androsaceus JB14</name>
    <dbReference type="NCBI Taxonomy" id="1447944"/>
    <lineage>
        <taxon>Eukaryota</taxon>
        <taxon>Fungi</taxon>
        <taxon>Dikarya</taxon>
        <taxon>Basidiomycota</taxon>
        <taxon>Agaricomycotina</taxon>
        <taxon>Agaricomycetes</taxon>
        <taxon>Agaricomycetidae</taxon>
        <taxon>Agaricales</taxon>
        <taxon>Marasmiineae</taxon>
        <taxon>Omphalotaceae</taxon>
        <taxon>Gymnopus</taxon>
    </lineage>
</organism>
<evidence type="ECO:0000256" key="2">
    <source>
        <dbReference type="ARBA" id="ARBA00022559"/>
    </source>
</evidence>
<comment type="cofactor">
    <cofactor evidence="1">
        <name>heme b</name>
        <dbReference type="ChEBI" id="CHEBI:60344"/>
    </cofactor>
</comment>
<evidence type="ECO:0000256" key="6">
    <source>
        <dbReference type="ARBA" id="ARBA00023002"/>
    </source>
</evidence>
<protein>
    <submittedName>
        <fullName evidence="12">Dyp-type peroxidase</fullName>
    </submittedName>
</protein>
<keyword evidence="2 12" id="KW-0575">Peroxidase</keyword>
<proteinExistence type="inferred from homology"/>
<dbReference type="InterPro" id="IPR006314">
    <property type="entry name" value="Dyp_peroxidase"/>
</dbReference>
<dbReference type="InterPro" id="IPR011008">
    <property type="entry name" value="Dimeric_a/b-barrel"/>
</dbReference>
<dbReference type="GO" id="GO:0020037">
    <property type="term" value="F:heme binding"/>
    <property type="evidence" value="ECO:0007669"/>
    <property type="project" value="InterPro"/>
</dbReference>
<name>A0A6A4HUT4_9AGAR</name>
<keyword evidence="7" id="KW-0408">Iron</keyword>
<dbReference type="InterPro" id="IPR048328">
    <property type="entry name" value="Dyp_perox_C"/>
</dbReference>
<comment type="similarity">
    <text evidence="8">Belongs to the DyP-type peroxidase family.</text>
</comment>
<accession>A0A6A4HUT4</accession>
<dbReference type="GO" id="GO:0005829">
    <property type="term" value="C:cytosol"/>
    <property type="evidence" value="ECO:0007669"/>
    <property type="project" value="TreeGrafter"/>
</dbReference>
<feature type="domain" description="DyP dimeric alpha+beta barrel" evidence="11">
    <location>
        <begin position="12"/>
        <end position="173"/>
    </location>
</feature>
<dbReference type="PROSITE" id="PS51404">
    <property type="entry name" value="DYP_PEROXIDASE"/>
    <property type="match status" value="1"/>
</dbReference>
<evidence type="ECO:0000259" key="10">
    <source>
        <dbReference type="Pfam" id="PF20628"/>
    </source>
</evidence>
<dbReference type="GO" id="GO:0046872">
    <property type="term" value="F:metal ion binding"/>
    <property type="evidence" value="ECO:0007669"/>
    <property type="project" value="UniProtKB-KW"/>
</dbReference>
<evidence type="ECO:0000313" key="13">
    <source>
        <dbReference type="Proteomes" id="UP000799118"/>
    </source>
</evidence>
<keyword evidence="5" id="KW-0732">Signal</keyword>
<evidence type="ECO:0000256" key="5">
    <source>
        <dbReference type="ARBA" id="ARBA00022729"/>
    </source>
</evidence>
<dbReference type="NCBIfam" id="TIGR01413">
    <property type="entry name" value="Dyp_perox_fam"/>
    <property type="match status" value="1"/>
</dbReference>
<evidence type="ECO:0000313" key="12">
    <source>
        <dbReference type="EMBL" id="KAE9402992.1"/>
    </source>
</evidence>
<evidence type="ECO:0000256" key="9">
    <source>
        <dbReference type="SAM" id="MobiDB-lite"/>
    </source>
</evidence>
<reference evidence="12" key="1">
    <citation type="journal article" date="2019" name="Environ. Microbiol.">
        <title>Fungal ecological strategies reflected in gene transcription - a case study of two litter decomposers.</title>
        <authorList>
            <person name="Barbi F."/>
            <person name="Kohler A."/>
            <person name="Barry K."/>
            <person name="Baskaran P."/>
            <person name="Daum C."/>
            <person name="Fauchery L."/>
            <person name="Ihrmark K."/>
            <person name="Kuo A."/>
            <person name="LaButti K."/>
            <person name="Lipzen A."/>
            <person name="Morin E."/>
            <person name="Grigoriev I.V."/>
            <person name="Henrissat B."/>
            <person name="Lindahl B."/>
            <person name="Martin F."/>
        </authorList>
    </citation>
    <scope>NUCLEOTIDE SEQUENCE</scope>
    <source>
        <strain evidence="12">JB14</strain>
    </source>
</reference>
<feature type="domain" description="Dyp-type peroxidase C-terminal" evidence="10">
    <location>
        <begin position="230"/>
        <end position="394"/>
    </location>
</feature>
<keyword evidence="6" id="KW-0560">Oxidoreductase</keyword>
<dbReference type="InterPro" id="IPR049509">
    <property type="entry name" value="DyP_N"/>
</dbReference>
<evidence type="ECO:0000256" key="8">
    <source>
        <dbReference type="ARBA" id="ARBA00025737"/>
    </source>
</evidence>
<dbReference type="Proteomes" id="UP000799118">
    <property type="component" value="Unassembled WGS sequence"/>
</dbReference>
<dbReference type="OrthoDB" id="3207336at2759"/>
<dbReference type="PANTHER" id="PTHR30521:SF4">
    <property type="entry name" value="DEFERROCHELATASE"/>
    <property type="match status" value="1"/>
</dbReference>
<dbReference type="AlphaFoldDB" id="A0A6A4HUT4"/>
<dbReference type="SUPFAM" id="SSF54909">
    <property type="entry name" value="Dimeric alpha+beta barrel"/>
    <property type="match status" value="1"/>
</dbReference>
<evidence type="ECO:0000259" key="11">
    <source>
        <dbReference type="Pfam" id="PF21105"/>
    </source>
</evidence>
<feature type="compositionally biased region" description="Basic and acidic residues" evidence="9">
    <location>
        <begin position="294"/>
        <end position="307"/>
    </location>
</feature>
<sequence>MSLLSYTSSSPGLPKAFEYFIFFQIDNVAGFRDTMRSYVIPKISTAREVFGMMKNKTFPPSGFPNDHWEYVGCSVGFSSRGLAELNLTDYLHDEAFHRGQKRDAKDLGDAGSERNGVFQPDWDTKYLEDIHGVFQITAHNNNKGTEFVSNLRKAFAHSAGIKQVLYLSTKFRPDPHTPQEHFGFRDGIAKPEFKGYTFDDELPMKFAGSPVVDPGLILMGRKGDLEKERRPSWAIDGSFFVFRKLKQLVPEFHAFLQENGAKIFPTLKPDAAADKLGARIFGRWKSGTPVVLSPDRDDKSISDDPKRVNNFQYPRDQSTCPFAAHTQKSYPRNNLPGSNDHLFRRASIPYGGEVEADELEVPQTKRDRGLIFLCYQSSIERGFKYTQQRFNNPDFPSANLRSDSPGYDAVLGTTLDRYMTGANPAKQSERLLAGIPFVEAKGGEYFFMPSIATLNQIATSY</sequence>
<dbReference type="PANTHER" id="PTHR30521">
    <property type="entry name" value="DEFERROCHELATASE/PEROXIDASE"/>
    <property type="match status" value="1"/>
</dbReference>
<dbReference type="GO" id="GO:0004601">
    <property type="term" value="F:peroxidase activity"/>
    <property type="evidence" value="ECO:0007669"/>
    <property type="project" value="UniProtKB-KW"/>
</dbReference>
<dbReference type="Pfam" id="PF20628">
    <property type="entry name" value="Dyp_perox_C"/>
    <property type="match status" value="1"/>
</dbReference>
<keyword evidence="3" id="KW-0349">Heme</keyword>
<evidence type="ECO:0000256" key="7">
    <source>
        <dbReference type="ARBA" id="ARBA00023004"/>
    </source>
</evidence>
<dbReference type="Pfam" id="PF21105">
    <property type="entry name" value="DyP_N"/>
    <property type="match status" value="1"/>
</dbReference>
<feature type="region of interest" description="Disordered" evidence="9">
    <location>
        <begin position="292"/>
        <end position="314"/>
    </location>
</feature>